<evidence type="ECO:0000313" key="2">
    <source>
        <dbReference type="Proteomes" id="UP001607303"/>
    </source>
</evidence>
<organism evidence="1 2">
    <name type="scientific">Vespula maculifrons</name>
    <name type="common">Eastern yellow jacket</name>
    <name type="synonym">Wasp</name>
    <dbReference type="NCBI Taxonomy" id="7453"/>
    <lineage>
        <taxon>Eukaryota</taxon>
        <taxon>Metazoa</taxon>
        <taxon>Ecdysozoa</taxon>
        <taxon>Arthropoda</taxon>
        <taxon>Hexapoda</taxon>
        <taxon>Insecta</taxon>
        <taxon>Pterygota</taxon>
        <taxon>Neoptera</taxon>
        <taxon>Endopterygota</taxon>
        <taxon>Hymenoptera</taxon>
        <taxon>Apocrita</taxon>
        <taxon>Aculeata</taxon>
        <taxon>Vespoidea</taxon>
        <taxon>Vespidae</taxon>
        <taxon>Vespinae</taxon>
        <taxon>Vespula</taxon>
    </lineage>
</organism>
<dbReference type="AlphaFoldDB" id="A0ABD2D2T1"/>
<gene>
    <name evidence="1" type="ORF">V1477_000402</name>
</gene>
<sequence>MIHRFNDSTIHQLNNNFNQLHDIIQPPTRGTSVLEPSQNFLSTCVARKECSNAVVRARSKKWLCAEEAPTYCGARGQLSTTSHFSKVVDMSNPSLMACGLIKTPFTLCHVDTYARSSLFLDGDDGPFHLLATIFSYKNRVTLVKYCVDVRGLQQHCTEECIWIPKHVDF</sequence>
<dbReference type="Proteomes" id="UP001607303">
    <property type="component" value="Unassembled WGS sequence"/>
</dbReference>
<evidence type="ECO:0000313" key="1">
    <source>
        <dbReference type="EMBL" id="KAL2751244.1"/>
    </source>
</evidence>
<keyword evidence="2" id="KW-1185">Reference proteome</keyword>
<protein>
    <submittedName>
        <fullName evidence="1">Uncharacterized protein</fullName>
    </submittedName>
</protein>
<comment type="caution">
    <text evidence="1">The sequence shown here is derived from an EMBL/GenBank/DDBJ whole genome shotgun (WGS) entry which is preliminary data.</text>
</comment>
<dbReference type="EMBL" id="JAYRBN010000007">
    <property type="protein sequence ID" value="KAL2751244.1"/>
    <property type="molecule type" value="Genomic_DNA"/>
</dbReference>
<accession>A0ABD2D2T1</accession>
<reference evidence="1 2" key="1">
    <citation type="journal article" date="2024" name="Ann. Entomol. Soc. Am.">
        <title>Genomic analyses of the southern and eastern yellowjacket wasps (Hymenoptera: Vespidae) reveal evolutionary signatures of social life.</title>
        <authorList>
            <person name="Catto M.A."/>
            <person name="Caine P.B."/>
            <person name="Orr S.E."/>
            <person name="Hunt B.G."/>
            <person name="Goodisman M.A.D."/>
        </authorList>
    </citation>
    <scope>NUCLEOTIDE SEQUENCE [LARGE SCALE GENOMIC DNA]</scope>
    <source>
        <strain evidence="1">232</strain>
        <tissue evidence="1">Head and thorax</tissue>
    </source>
</reference>
<name>A0ABD2D2T1_VESMC</name>
<proteinExistence type="predicted"/>